<name>A0A9Q4KT16_9EURY</name>
<sequence>MKQTAKKHIYPILHQKIKTIQTNLGLWKPASWLFYWGIVPLILTIVWSLPPDIKYGHFILDTTSPHWTSIILSSYTHSDISHISNNIGLYLLAMAMIFTCCKNPKLLHYSSLILFIFVPLFTSVVTMQLSVNLGIPLYSQGFSAVAYSFTALGLYTFFSLVMPGMPPLPFESGSSHPYPKRDILALSLILITIVLVLAHGLSAGGIVTNSGGFVNGPAHVIGFFSGIITVSLLDIRLNTNNVRIDYLFILFSTTMIIPYILMLE</sequence>
<keyword evidence="3 5" id="KW-1133">Transmembrane helix</keyword>
<keyword evidence="7" id="KW-1185">Reference proteome</keyword>
<dbReference type="AlphaFoldDB" id="A0A9Q4KT16"/>
<dbReference type="RefSeq" id="WP_274924767.1">
    <property type="nucleotide sequence ID" value="NZ_JAKELO010000002.1"/>
</dbReference>
<evidence type="ECO:0000313" key="6">
    <source>
        <dbReference type="EMBL" id="MDE4908131.1"/>
    </source>
</evidence>
<dbReference type="SUPFAM" id="SSF144091">
    <property type="entry name" value="Rhomboid-like"/>
    <property type="match status" value="1"/>
</dbReference>
<dbReference type="GO" id="GO:0016020">
    <property type="term" value="C:membrane"/>
    <property type="evidence" value="ECO:0007669"/>
    <property type="project" value="UniProtKB-SubCell"/>
</dbReference>
<proteinExistence type="predicted"/>
<accession>A0A9Q4KT16</accession>
<evidence type="ECO:0000256" key="1">
    <source>
        <dbReference type="ARBA" id="ARBA00004141"/>
    </source>
</evidence>
<feature type="transmembrane region" description="Helical" evidence="5">
    <location>
        <begin position="183"/>
        <end position="206"/>
    </location>
</feature>
<evidence type="ECO:0000256" key="4">
    <source>
        <dbReference type="ARBA" id="ARBA00023136"/>
    </source>
</evidence>
<gene>
    <name evidence="6" type="ORF">L0665_05850</name>
</gene>
<feature type="transmembrane region" description="Helical" evidence="5">
    <location>
        <begin position="112"/>
        <end position="135"/>
    </location>
</feature>
<feature type="transmembrane region" description="Helical" evidence="5">
    <location>
        <begin position="244"/>
        <end position="262"/>
    </location>
</feature>
<keyword evidence="2 5" id="KW-0812">Transmembrane</keyword>
<dbReference type="Proteomes" id="UP001143747">
    <property type="component" value="Unassembled WGS sequence"/>
</dbReference>
<feature type="transmembrane region" description="Helical" evidence="5">
    <location>
        <begin position="218"/>
        <end position="237"/>
    </location>
</feature>
<evidence type="ECO:0000256" key="5">
    <source>
        <dbReference type="SAM" id="Phobius"/>
    </source>
</evidence>
<comment type="subcellular location">
    <subcellularLocation>
        <location evidence="1">Membrane</location>
        <topology evidence="1">Multi-pass membrane protein</topology>
    </subcellularLocation>
</comment>
<evidence type="ECO:0000256" key="3">
    <source>
        <dbReference type="ARBA" id="ARBA00022989"/>
    </source>
</evidence>
<evidence type="ECO:0000256" key="2">
    <source>
        <dbReference type="ARBA" id="ARBA00022692"/>
    </source>
</evidence>
<feature type="transmembrane region" description="Helical" evidence="5">
    <location>
        <begin position="141"/>
        <end position="162"/>
    </location>
</feature>
<feature type="transmembrane region" description="Helical" evidence="5">
    <location>
        <begin position="83"/>
        <end position="100"/>
    </location>
</feature>
<evidence type="ECO:0008006" key="8">
    <source>
        <dbReference type="Google" id="ProtNLM"/>
    </source>
</evidence>
<keyword evidence="4 5" id="KW-0472">Membrane</keyword>
<comment type="caution">
    <text evidence="6">The sequence shown here is derived from an EMBL/GenBank/DDBJ whole genome shotgun (WGS) entry which is preliminary data.</text>
</comment>
<dbReference type="InterPro" id="IPR035952">
    <property type="entry name" value="Rhomboid-like_sf"/>
</dbReference>
<dbReference type="EMBL" id="JAKELO010000002">
    <property type="protein sequence ID" value="MDE4908131.1"/>
    <property type="molecule type" value="Genomic_DNA"/>
</dbReference>
<feature type="transmembrane region" description="Helical" evidence="5">
    <location>
        <begin position="32"/>
        <end position="50"/>
    </location>
</feature>
<evidence type="ECO:0000313" key="7">
    <source>
        <dbReference type="Proteomes" id="UP001143747"/>
    </source>
</evidence>
<reference evidence="6" key="1">
    <citation type="submission" date="2022-01" db="EMBL/GenBank/DDBJ databases">
        <title>Draft genome of Methanogenium marinum DSM 15558.</title>
        <authorList>
            <person name="Chen S.-C."/>
            <person name="You Y.-T."/>
        </authorList>
    </citation>
    <scope>NUCLEOTIDE SEQUENCE</scope>
    <source>
        <strain evidence="6">DSM 15558</strain>
    </source>
</reference>
<protein>
    <recommendedName>
        <fullName evidence="8">Peptidase S54 rhomboid domain-containing protein</fullName>
    </recommendedName>
</protein>
<organism evidence="6 7">
    <name type="scientific">Methanogenium marinum</name>
    <dbReference type="NCBI Taxonomy" id="348610"/>
    <lineage>
        <taxon>Archaea</taxon>
        <taxon>Methanobacteriati</taxon>
        <taxon>Methanobacteriota</taxon>
        <taxon>Stenosarchaea group</taxon>
        <taxon>Methanomicrobia</taxon>
        <taxon>Methanomicrobiales</taxon>
        <taxon>Methanomicrobiaceae</taxon>
        <taxon>Methanogenium</taxon>
    </lineage>
</organism>